<accession>A0ABU6SSE0</accession>
<keyword evidence="2" id="KW-1185">Reference proteome</keyword>
<dbReference type="EMBL" id="JASCZI010061715">
    <property type="protein sequence ID" value="MED6139356.1"/>
    <property type="molecule type" value="Genomic_DNA"/>
</dbReference>
<evidence type="ECO:0000313" key="2">
    <source>
        <dbReference type="Proteomes" id="UP001341840"/>
    </source>
</evidence>
<evidence type="ECO:0000313" key="1">
    <source>
        <dbReference type="EMBL" id="MED6139356.1"/>
    </source>
</evidence>
<comment type="caution">
    <text evidence="1">The sequence shown here is derived from an EMBL/GenBank/DDBJ whole genome shotgun (WGS) entry which is preliminary data.</text>
</comment>
<proteinExistence type="predicted"/>
<reference evidence="1 2" key="1">
    <citation type="journal article" date="2023" name="Plants (Basel)">
        <title>Bridging the Gap: Combining Genomics and Transcriptomics Approaches to Understand Stylosanthes scabra, an Orphan Legume from the Brazilian Caatinga.</title>
        <authorList>
            <person name="Ferreira-Neto J.R.C."/>
            <person name="da Silva M.D."/>
            <person name="Binneck E."/>
            <person name="de Melo N.F."/>
            <person name="da Silva R.H."/>
            <person name="de Melo A.L.T.M."/>
            <person name="Pandolfi V."/>
            <person name="Bustamante F.O."/>
            <person name="Brasileiro-Vidal A.C."/>
            <person name="Benko-Iseppon A.M."/>
        </authorList>
    </citation>
    <scope>NUCLEOTIDE SEQUENCE [LARGE SCALE GENOMIC DNA]</scope>
    <source>
        <tissue evidence="1">Leaves</tissue>
    </source>
</reference>
<name>A0ABU6SSE0_9FABA</name>
<dbReference type="Proteomes" id="UP001341840">
    <property type="component" value="Unassembled WGS sequence"/>
</dbReference>
<sequence length="106" mass="12322">MNFEGYSAATVTLQHDMLPLSQDKQPFEALDDVDNVPACSDSRNSTTKHEYTREVLIHKPIIDEEISKEAMLFEILKETLQLYNNYCNKMKFEPDTLTSIKMKARY</sequence>
<organism evidence="1 2">
    <name type="scientific">Stylosanthes scabra</name>
    <dbReference type="NCBI Taxonomy" id="79078"/>
    <lineage>
        <taxon>Eukaryota</taxon>
        <taxon>Viridiplantae</taxon>
        <taxon>Streptophyta</taxon>
        <taxon>Embryophyta</taxon>
        <taxon>Tracheophyta</taxon>
        <taxon>Spermatophyta</taxon>
        <taxon>Magnoliopsida</taxon>
        <taxon>eudicotyledons</taxon>
        <taxon>Gunneridae</taxon>
        <taxon>Pentapetalae</taxon>
        <taxon>rosids</taxon>
        <taxon>fabids</taxon>
        <taxon>Fabales</taxon>
        <taxon>Fabaceae</taxon>
        <taxon>Papilionoideae</taxon>
        <taxon>50 kb inversion clade</taxon>
        <taxon>dalbergioids sensu lato</taxon>
        <taxon>Dalbergieae</taxon>
        <taxon>Pterocarpus clade</taxon>
        <taxon>Stylosanthes</taxon>
    </lineage>
</organism>
<protein>
    <submittedName>
        <fullName evidence="1">Uncharacterized protein</fullName>
    </submittedName>
</protein>
<gene>
    <name evidence="1" type="ORF">PIB30_083076</name>
</gene>